<dbReference type="EMBL" id="BJLP01000003">
    <property type="protein sequence ID" value="GEA79865.1"/>
    <property type="molecule type" value="Genomic_DNA"/>
</dbReference>
<evidence type="ECO:0000256" key="1">
    <source>
        <dbReference type="SAM" id="MobiDB-lite"/>
    </source>
</evidence>
<feature type="region of interest" description="Disordered" evidence="1">
    <location>
        <begin position="20"/>
        <end position="85"/>
    </location>
</feature>
<sequence length="85" mass="9096">MRRSLRAPCDTVIVFWHSFAPAPRQQDGERGRTVSGAAQASGATKPFGPLPRSPRRGRQGGRGAPQGQAVRSTTANAWGLRISMP</sequence>
<accession>A0A4Y3KA56</accession>
<protein>
    <submittedName>
        <fullName evidence="2">Uncharacterized protein</fullName>
    </submittedName>
</protein>
<reference evidence="2 3" key="1">
    <citation type="submission" date="2019-06" db="EMBL/GenBank/DDBJ databases">
        <title>Whole genome shotgun sequence of Cellulomonas uda NBRC 3747.</title>
        <authorList>
            <person name="Hosoyama A."/>
            <person name="Uohara A."/>
            <person name="Ohji S."/>
            <person name="Ichikawa N."/>
        </authorList>
    </citation>
    <scope>NUCLEOTIDE SEQUENCE [LARGE SCALE GENOMIC DNA]</scope>
    <source>
        <strain evidence="2 3">NBRC 3747</strain>
    </source>
</reference>
<gene>
    <name evidence="2" type="ORF">CUD01_03090</name>
</gene>
<keyword evidence="3" id="KW-1185">Reference proteome</keyword>
<comment type="caution">
    <text evidence="2">The sequence shown here is derived from an EMBL/GenBank/DDBJ whole genome shotgun (WGS) entry which is preliminary data.</text>
</comment>
<dbReference type="AlphaFoldDB" id="A0A4Y3KA56"/>
<proteinExistence type="predicted"/>
<evidence type="ECO:0000313" key="2">
    <source>
        <dbReference type="EMBL" id="GEA79865.1"/>
    </source>
</evidence>
<organism evidence="2 3">
    <name type="scientific">Cellulomonas uda</name>
    <dbReference type="NCBI Taxonomy" id="1714"/>
    <lineage>
        <taxon>Bacteria</taxon>
        <taxon>Bacillati</taxon>
        <taxon>Actinomycetota</taxon>
        <taxon>Actinomycetes</taxon>
        <taxon>Micrococcales</taxon>
        <taxon>Cellulomonadaceae</taxon>
        <taxon>Cellulomonas</taxon>
    </lineage>
</organism>
<evidence type="ECO:0000313" key="3">
    <source>
        <dbReference type="Proteomes" id="UP000315842"/>
    </source>
</evidence>
<name>A0A4Y3KA56_CELUD</name>
<dbReference type="Proteomes" id="UP000315842">
    <property type="component" value="Unassembled WGS sequence"/>
</dbReference>